<dbReference type="SUPFAM" id="SSF55729">
    <property type="entry name" value="Acyl-CoA N-acyltransferases (Nat)"/>
    <property type="match status" value="1"/>
</dbReference>
<protein>
    <submittedName>
        <fullName evidence="2">GNAT family N-acetyltransferase</fullName>
    </submittedName>
</protein>
<accession>A0A6L6Q6A9</accession>
<proteinExistence type="predicted"/>
<dbReference type="EMBL" id="WNLA01000019">
    <property type="protein sequence ID" value="MTW04964.1"/>
    <property type="molecule type" value="Genomic_DNA"/>
</dbReference>
<evidence type="ECO:0000259" key="1">
    <source>
        <dbReference type="PROSITE" id="PS51186"/>
    </source>
</evidence>
<dbReference type="PROSITE" id="PS51186">
    <property type="entry name" value="GNAT"/>
    <property type="match status" value="1"/>
</dbReference>
<dbReference type="Pfam" id="PF00583">
    <property type="entry name" value="Acetyltransf_1"/>
    <property type="match status" value="1"/>
</dbReference>
<sequence length="179" mass="20017">MIEIMKPHLTYTTAQSRADLEQILALQRSNLPGAAPGQDEQGFVSLVYTVPLLESVCGPHRHVIAKDGGQVIGYTLVLLQESKAHFPEIGDMFGAVDAWRKPGTRYFVMGQVCVADGYRGQGVFRGLYHKLRDEMQAHFDFVATDVSRKNLRSMNAHAGVGFKEINEGSPWQVIVWDWQ</sequence>
<dbReference type="GO" id="GO:0016747">
    <property type="term" value="F:acyltransferase activity, transferring groups other than amino-acyl groups"/>
    <property type="evidence" value="ECO:0007669"/>
    <property type="project" value="InterPro"/>
</dbReference>
<dbReference type="InterPro" id="IPR000182">
    <property type="entry name" value="GNAT_dom"/>
</dbReference>
<evidence type="ECO:0000313" key="2">
    <source>
        <dbReference type="EMBL" id="MTW04964.1"/>
    </source>
</evidence>
<comment type="caution">
    <text evidence="2">The sequence shown here is derived from an EMBL/GenBank/DDBJ whole genome shotgun (WGS) entry which is preliminary data.</text>
</comment>
<keyword evidence="3" id="KW-1185">Reference proteome</keyword>
<dbReference type="CDD" id="cd04301">
    <property type="entry name" value="NAT_SF"/>
    <property type="match status" value="1"/>
</dbReference>
<evidence type="ECO:0000313" key="3">
    <source>
        <dbReference type="Proteomes" id="UP000484015"/>
    </source>
</evidence>
<dbReference type="InterPro" id="IPR016181">
    <property type="entry name" value="Acyl_CoA_acyltransferase"/>
</dbReference>
<gene>
    <name evidence="2" type="ORF">GM668_23075</name>
</gene>
<dbReference type="OrthoDB" id="5109343at2"/>
<dbReference type="Proteomes" id="UP000484015">
    <property type="component" value="Unassembled WGS sequence"/>
</dbReference>
<dbReference type="AlphaFoldDB" id="A0A6L6Q6A9"/>
<feature type="domain" description="N-acetyltransferase" evidence="1">
    <location>
        <begin position="9"/>
        <end position="179"/>
    </location>
</feature>
<organism evidence="2 3">
    <name type="scientific">Pseudoduganella ginsengisoli</name>
    <dbReference type="NCBI Taxonomy" id="1462440"/>
    <lineage>
        <taxon>Bacteria</taxon>
        <taxon>Pseudomonadati</taxon>
        <taxon>Pseudomonadota</taxon>
        <taxon>Betaproteobacteria</taxon>
        <taxon>Burkholderiales</taxon>
        <taxon>Oxalobacteraceae</taxon>
        <taxon>Telluria group</taxon>
        <taxon>Pseudoduganella</taxon>
    </lineage>
</organism>
<keyword evidence="2" id="KW-0808">Transferase</keyword>
<name>A0A6L6Q6A9_9BURK</name>
<reference evidence="2 3" key="1">
    <citation type="submission" date="2019-11" db="EMBL/GenBank/DDBJ databases">
        <title>Type strains purchased from KCTC, JCM and DSMZ.</title>
        <authorList>
            <person name="Lu H."/>
        </authorList>
    </citation>
    <scope>NUCLEOTIDE SEQUENCE [LARGE SCALE GENOMIC DNA]</scope>
    <source>
        <strain evidence="2 3">KCTC 42409</strain>
    </source>
</reference>
<dbReference type="Gene3D" id="3.40.630.30">
    <property type="match status" value="1"/>
</dbReference>